<dbReference type="GO" id="GO:0004674">
    <property type="term" value="F:protein serine/threonine kinase activity"/>
    <property type="evidence" value="ECO:0007669"/>
    <property type="project" value="UniProtKB-KW"/>
</dbReference>
<dbReference type="GO" id="GO:0007232">
    <property type="term" value="P:osmosensory signaling pathway via Sho1 osmosensor"/>
    <property type="evidence" value="ECO:0007669"/>
    <property type="project" value="EnsemblFungi"/>
</dbReference>
<dbReference type="PROSITE" id="PS50011">
    <property type="entry name" value="PROTEIN_KINASE_DOM"/>
    <property type="match status" value="1"/>
</dbReference>
<keyword evidence="16" id="KW-1185">Reference proteome</keyword>
<evidence type="ECO:0000256" key="2">
    <source>
        <dbReference type="ARBA" id="ARBA00022553"/>
    </source>
</evidence>
<reference evidence="15 16" key="1">
    <citation type="submission" date="2016-03" db="EMBL/GenBank/DDBJ databases">
        <title>Choanephora cucurbitarum.</title>
        <authorList>
            <person name="Min B."/>
            <person name="Park H."/>
            <person name="Park J.-H."/>
            <person name="Shin H.-D."/>
            <person name="Choi I.-G."/>
        </authorList>
    </citation>
    <scope>NUCLEOTIDE SEQUENCE [LARGE SCALE GENOMIC DNA]</scope>
    <source>
        <strain evidence="15 16">KUS-F28377</strain>
    </source>
</reference>
<evidence type="ECO:0000256" key="7">
    <source>
        <dbReference type="ARBA" id="ARBA00038035"/>
    </source>
</evidence>
<dbReference type="GO" id="GO:0005634">
    <property type="term" value="C:nucleus"/>
    <property type="evidence" value="ECO:0007669"/>
    <property type="project" value="EnsemblFungi"/>
</dbReference>
<dbReference type="GO" id="GO:0004596">
    <property type="term" value="F:protein-N-terminal amino-acid acetyltransferase activity"/>
    <property type="evidence" value="ECO:0007669"/>
    <property type="project" value="EnsemblFungi"/>
</dbReference>
<comment type="similarity">
    <text evidence="7">Belongs to the protein kinase superfamily. STE Ser/Thr protein kinase family. MAP kinase kinase subfamily.</text>
</comment>
<dbReference type="GO" id="GO:0005524">
    <property type="term" value="F:ATP binding"/>
    <property type="evidence" value="ECO:0007669"/>
    <property type="project" value="UniProtKB-UniRule"/>
</dbReference>
<dbReference type="GO" id="GO:0004708">
    <property type="term" value="F:MAP kinase kinase activity"/>
    <property type="evidence" value="ECO:0007669"/>
    <property type="project" value="UniProtKB-EC"/>
</dbReference>
<dbReference type="Gene3D" id="3.30.200.20">
    <property type="entry name" value="Phosphorylase Kinase, domain 1"/>
    <property type="match status" value="1"/>
</dbReference>
<comment type="catalytic activity">
    <reaction evidence="9">
        <text>L-seryl-[protein] + ATP = O-phospho-L-seryl-[protein] + ADP + H(+)</text>
        <dbReference type="Rhea" id="RHEA:17989"/>
        <dbReference type="Rhea" id="RHEA-COMP:9863"/>
        <dbReference type="Rhea" id="RHEA-COMP:11604"/>
        <dbReference type="ChEBI" id="CHEBI:15378"/>
        <dbReference type="ChEBI" id="CHEBI:29999"/>
        <dbReference type="ChEBI" id="CHEBI:30616"/>
        <dbReference type="ChEBI" id="CHEBI:83421"/>
        <dbReference type="ChEBI" id="CHEBI:456216"/>
        <dbReference type="EC" id="2.7.12.2"/>
    </reaction>
</comment>
<evidence type="ECO:0000313" key="15">
    <source>
        <dbReference type="EMBL" id="OBZ87879.1"/>
    </source>
</evidence>
<dbReference type="FunFam" id="1.10.510.10:FF:000432">
    <property type="entry name" value="mitogen-activated protein kinase kinase 3"/>
    <property type="match status" value="1"/>
</dbReference>
<dbReference type="GO" id="GO:0006606">
    <property type="term" value="P:protein import into nucleus"/>
    <property type="evidence" value="ECO:0007669"/>
    <property type="project" value="EnsemblFungi"/>
</dbReference>
<comment type="catalytic activity">
    <reaction evidence="11">
        <text>L-tyrosyl-[protein] + ATP = O-phospho-L-tyrosyl-[protein] + ADP + H(+)</text>
        <dbReference type="Rhea" id="RHEA:10596"/>
        <dbReference type="Rhea" id="RHEA-COMP:10136"/>
        <dbReference type="Rhea" id="RHEA-COMP:20101"/>
        <dbReference type="ChEBI" id="CHEBI:15378"/>
        <dbReference type="ChEBI" id="CHEBI:30616"/>
        <dbReference type="ChEBI" id="CHEBI:46858"/>
        <dbReference type="ChEBI" id="CHEBI:61978"/>
        <dbReference type="ChEBI" id="CHEBI:456216"/>
        <dbReference type="EC" id="2.7.12.2"/>
    </reaction>
</comment>
<dbReference type="FunCoup" id="A0A1C7NGK1">
    <property type="interactions" value="307"/>
</dbReference>
<dbReference type="GO" id="GO:0038066">
    <property type="term" value="P:p38MAPK cascade"/>
    <property type="evidence" value="ECO:0007669"/>
    <property type="project" value="EnsemblFungi"/>
</dbReference>
<comment type="caution">
    <text evidence="15">The sequence shown here is derived from an EMBL/GenBank/DDBJ whole genome shotgun (WGS) entry which is preliminary data.</text>
</comment>
<accession>A0A1C7NGK1</accession>
<dbReference type="AlphaFoldDB" id="A0A1C7NGK1"/>
<keyword evidence="4 12" id="KW-0547">Nucleotide-binding</keyword>
<evidence type="ECO:0000256" key="8">
    <source>
        <dbReference type="ARBA" id="ARBA00038999"/>
    </source>
</evidence>
<dbReference type="EMBL" id="LUGH01000191">
    <property type="protein sequence ID" value="OBZ87879.1"/>
    <property type="molecule type" value="Genomic_DNA"/>
</dbReference>
<evidence type="ECO:0000256" key="5">
    <source>
        <dbReference type="ARBA" id="ARBA00022777"/>
    </source>
</evidence>
<dbReference type="GO" id="GO:0016239">
    <property type="term" value="P:positive regulation of macroautophagy"/>
    <property type="evidence" value="ECO:0007669"/>
    <property type="project" value="EnsemblFungi"/>
</dbReference>
<gene>
    <name evidence="15" type="primary">PBS2</name>
    <name evidence="15" type="ORF">A0J61_04072</name>
</gene>
<dbReference type="GO" id="GO:0007015">
    <property type="term" value="P:actin filament organization"/>
    <property type="evidence" value="ECO:0007669"/>
    <property type="project" value="EnsemblFungi"/>
</dbReference>
<dbReference type="InterPro" id="IPR000719">
    <property type="entry name" value="Prot_kinase_dom"/>
</dbReference>
<feature type="compositionally biased region" description="Pro residues" evidence="13">
    <location>
        <begin position="25"/>
        <end position="34"/>
    </location>
</feature>
<dbReference type="InParanoid" id="A0A1C7NGK1"/>
<organism evidence="15 16">
    <name type="scientific">Choanephora cucurbitarum</name>
    <dbReference type="NCBI Taxonomy" id="101091"/>
    <lineage>
        <taxon>Eukaryota</taxon>
        <taxon>Fungi</taxon>
        <taxon>Fungi incertae sedis</taxon>
        <taxon>Mucoromycota</taxon>
        <taxon>Mucoromycotina</taxon>
        <taxon>Mucoromycetes</taxon>
        <taxon>Mucorales</taxon>
        <taxon>Mucorineae</taxon>
        <taxon>Choanephoraceae</taxon>
        <taxon>Choanephoroideae</taxon>
        <taxon>Choanephora</taxon>
    </lineage>
</organism>
<feature type="compositionally biased region" description="Polar residues" evidence="13">
    <location>
        <begin position="1"/>
        <end position="13"/>
    </location>
</feature>
<name>A0A1C7NGK1_9FUNG</name>
<sequence>MDLDKSFSTMSLNEEQDKTVSAPPRVMPPRPPRIPGRSVLPPMSRAPNSAPLPPMSNAGMSPRFPPATGGMRGRAPPGRLGNKPGLNLSQLGLSPKPEQTPFANFSKYVDPSGKLNFSGKAIIHADGVDFSNGNSFTIKMDDLILQEELGKGQYGTVQKVKHRVTNVTMAMKEIRLELDETKLHQILMELDILHKSSGEYIVEFYGAFFIESCVYYCMEYMDAGSLDKLYGQGVPEDVLAKIAISMVRGLKFLKDELSIIHRDVKPTNVLANLEGQVKLCDFGVSGQLEKSLAKTNIGCQSYMAPERIKAANTYTVSSDVWSLGISLVEIAVGSYPYKYDNMFAQLKAIIDDEPPALPADQFSEEAQDFVASCLQKDQLKRPTYADLLEHPFVKKYEDVDVDMAKWAREAFEARTS</sequence>
<dbReference type="GO" id="GO:0005934">
    <property type="term" value="C:cellular bud tip"/>
    <property type="evidence" value="ECO:0007669"/>
    <property type="project" value="EnsemblFungi"/>
</dbReference>
<dbReference type="PANTHER" id="PTHR48013:SF25">
    <property type="entry name" value="MAP KINASE KINASE PBS2"/>
    <property type="match status" value="1"/>
</dbReference>
<evidence type="ECO:0000256" key="10">
    <source>
        <dbReference type="ARBA" id="ARBA00049299"/>
    </source>
</evidence>
<dbReference type="GO" id="GO:1990315">
    <property type="term" value="C:Mcs4 RR-MAPKKK complex"/>
    <property type="evidence" value="ECO:0007669"/>
    <property type="project" value="EnsemblFungi"/>
</dbReference>
<proteinExistence type="inferred from homology"/>
<dbReference type="Gene3D" id="1.10.510.10">
    <property type="entry name" value="Transferase(Phosphotransferase) domain 1"/>
    <property type="match status" value="1"/>
</dbReference>
<evidence type="ECO:0000256" key="9">
    <source>
        <dbReference type="ARBA" id="ARBA00049014"/>
    </source>
</evidence>
<dbReference type="SMART" id="SM00220">
    <property type="entry name" value="S_TKc"/>
    <property type="match status" value="1"/>
</dbReference>
<dbReference type="GO" id="GO:0010971">
    <property type="term" value="P:positive regulation of G2/M transition of mitotic cell cycle"/>
    <property type="evidence" value="ECO:0007669"/>
    <property type="project" value="EnsemblFungi"/>
</dbReference>
<evidence type="ECO:0000256" key="11">
    <source>
        <dbReference type="ARBA" id="ARBA00051693"/>
    </source>
</evidence>
<evidence type="ECO:0000256" key="1">
    <source>
        <dbReference type="ARBA" id="ARBA00022527"/>
    </source>
</evidence>
<dbReference type="GO" id="GO:0031416">
    <property type="term" value="C:NatB complex"/>
    <property type="evidence" value="ECO:0007669"/>
    <property type="project" value="EnsemblFungi"/>
</dbReference>
<dbReference type="InterPro" id="IPR017441">
    <property type="entry name" value="Protein_kinase_ATP_BS"/>
</dbReference>
<feature type="region of interest" description="Disordered" evidence="13">
    <location>
        <begin position="1"/>
        <end position="58"/>
    </location>
</feature>
<evidence type="ECO:0000256" key="13">
    <source>
        <dbReference type="SAM" id="MobiDB-lite"/>
    </source>
</evidence>
<dbReference type="Proteomes" id="UP000093000">
    <property type="component" value="Unassembled WGS sequence"/>
</dbReference>
<dbReference type="GO" id="GO:0005078">
    <property type="term" value="F:MAP-kinase scaffold activity"/>
    <property type="evidence" value="ECO:0007669"/>
    <property type="project" value="EnsemblFungi"/>
</dbReference>
<keyword evidence="1" id="KW-0723">Serine/threonine-protein kinase</keyword>
<evidence type="ECO:0000313" key="16">
    <source>
        <dbReference type="Proteomes" id="UP000093000"/>
    </source>
</evidence>
<dbReference type="SUPFAM" id="SSF56112">
    <property type="entry name" value="Protein kinase-like (PK-like)"/>
    <property type="match status" value="1"/>
</dbReference>
<dbReference type="EC" id="2.7.12.2" evidence="8"/>
<evidence type="ECO:0000256" key="12">
    <source>
        <dbReference type="PROSITE-ProRule" id="PRU10141"/>
    </source>
</evidence>
<feature type="domain" description="Protein kinase" evidence="14">
    <location>
        <begin position="143"/>
        <end position="393"/>
    </location>
</feature>
<dbReference type="GO" id="GO:0005935">
    <property type="term" value="C:cellular bud neck"/>
    <property type="evidence" value="ECO:0007669"/>
    <property type="project" value="EnsemblFungi"/>
</dbReference>
<evidence type="ECO:0000256" key="4">
    <source>
        <dbReference type="ARBA" id="ARBA00022741"/>
    </source>
</evidence>
<keyword evidence="3" id="KW-0808">Transferase</keyword>
<dbReference type="PANTHER" id="PTHR48013">
    <property type="entry name" value="DUAL SPECIFICITY MITOGEN-ACTIVATED PROTEIN KINASE KINASE 5-RELATED"/>
    <property type="match status" value="1"/>
</dbReference>
<dbReference type="Pfam" id="PF00069">
    <property type="entry name" value="Pkinase"/>
    <property type="match status" value="1"/>
</dbReference>
<keyword evidence="2" id="KW-0597">Phosphoprotein</keyword>
<evidence type="ECO:0000259" key="14">
    <source>
        <dbReference type="PROSITE" id="PS50011"/>
    </source>
</evidence>
<dbReference type="STRING" id="101091.A0A1C7NGK1"/>
<dbReference type="FunFam" id="3.30.200.20:FF:000341">
    <property type="entry name" value="MAP kinase kinase PBS2"/>
    <property type="match status" value="1"/>
</dbReference>
<dbReference type="InterPro" id="IPR011009">
    <property type="entry name" value="Kinase-like_dom_sf"/>
</dbReference>
<feature type="binding site" evidence="12">
    <location>
        <position position="172"/>
    </location>
    <ligand>
        <name>ATP</name>
        <dbReference type="ChEBI" id="CHEBI:30616"/>
    </ligand>
</feature>
<evidence type="ECO:0000256" key="3">
    <source>
        <dbReference type="ARBA" id="ARBA00022679"/>
    </source>
</evidence>
<keyword evidence="6 12" id="KW-0067">ATP-binding</keyword>
<comment type="catalytic activity">
    <reaction evidence="10">
        <text>L-threonyl-[protein] + ATP = O-phospho-L-threonyl-[protein] + ADP + H(+)</text>
        <dbReference type="Rhea" id="RHEA:46608"/>
        <dbReference type="Rhea" id="RHEA-COMP:11060"/>
        <dbReference type="Rhea" id="RHEA-COMP:11605"/>
        <dbReference type="ChEBI" id="CHEBI:15378"/>
        <dbReference type="ChEBI" id="CHEBI:30013"/>
        <dbReference type="ChEBI" id="CHEBI:30616"/>
        <dbReference type="ChEBI" id="CHEBI:61977"/>
        <dbReference type="ChEBI" id="CHEBI:456216"/>
        <dbReference type="EC" id="2.7.12.2"/>
    </reaction>
</comment>
<dbReference type="GO" id="GO:0071474">
    <property type="term" value="P:cellular hyperosmotic response"/>
    <property type="evidence" value="ECO:0007669"/>
    <property type="project" value="EnsemblFungi"/>
</dbReference>
<dbReference type="OrthoDB" id="10252354at2759"/>
<keyword evidence="5 15" id="KW-0418">Kinase</keyword>
<protein>
    <recommendedName>
        <fullName evidence="8">mitogen-activated protein kinase kinase</fullName>
        <ecNumber evidence="8">2.7.12.2</ecNumber>
    </recommendedName>
</protein>
<dbReference type="PROSITE" id="PS00107">
    <property type="entry name" value="PROTEIN_KINASE_ATP"/>
    <property type="match status" value="1"/>
</dbReference>
<evidence type="ECO:0000256" key="6">
    <source>
        <dbReference type="ARBA" id="ARBA00022840"/>
    </source>
</evidence>